<feature type="signal peptide" evidence="1">
    <location>
        <begin position="1"/>
        <end position="24"/>
    </location>
</feature>
<feature type="domain" description="Thioredoxin-like fold" evidence="2">
    <location>
        <begin position="44"/>
        <end position="230"/>
    </location>
</feature>
<dbReference type="InterPro" id="IPR036249">
    <property type="entry name" value="Thioredoxin-like_sf"/>
</dbReference>
<dbReference type="EMBL" id="JACHLR010000003">
    <property type="protein sequence ID" value="MBB4857712.1"/>
    <property type="molecule type" value="Genomic_DNA"/>
</dbReference>
<keyword evidence="4" id="KW-1185">Reference proteome</keyword>
<sequence>MIHRSILPISALAIATLLAPVASAAPAPANHGNWNAAIAQGADGSFTLGNPKAKVKLTEYVSYTCPHCAKFSKESEPLLRMSYVPQGKVAVTVTQVLRNPIDITIALLTNCGDPKTFFTRHNGFMASQDRWLARYESFSEAQTARWASGPVAARFRAIASDFDFYAIMARWSYSRAQVDRCLGDAAMLKRLTAQTEAASAKGVDSTPSFAIDGEVLVGTHDWKTLAAQIDTRL</sequence>
<protein>
    <submittedName>
        <fullName evidence="3">Protein-disulfide isomerase</fullName>
    </submittedName>
</protein>
<gene>
    <name evidence="3" type="ORF">HNO88_001023</name>
</gene>
<keyword evidence="1" id="KW-0732">Signal</keyword>
<accession>A0A7W7K7M2</accession>
<organism evidence="3 4">
    <name type="scientific">Novosphingobium chloroacetimidivorans</name>
    <dbReference type="NCBI Taxonomy" id="1428314"/>
    <lineage>
        <taxon>Bacteria</taxon>
        <taxon>Pseudomonadati</taxon>
        <taxon>Pseudomonadota</taxon>
        <taxon>Alphaproteobacteria</taxon>
        <taxon>Sphingomonadales</taxon>
        <taxon>Sphingomonadaceae</taxon>
        <taxon>Novosphingobium</taxon>
    </lineage>
</organism>
<dbReference type="Gene3D" id="1.10.40.110">
    <property type="match status" value="1"/>
</dbReference>
<comment type="caution">
    <text evidence="3">The sequence shown here is derived from an EMBL/GenBank/DDBJ whole genome shotgun (WGS) entry which is preliminary data.</text>
</comment>
<dbReference type="InterPro" id="IPR012336">
    <property type="entry name" value="Thioredoxin-like_fold"/>
</dbReference>
<keyword evidence="3" id="KW-0413">Isomerase</keyword>
<proteinExistence type="predicted"/>
<dbReference type="Proteomes" id="UP000555448">
    <property type="component" value="Unassembled WGS sequence"/>
</dbReference>
<dbReference type="RefSeq" id="WP_184242978.1">
    <property type="nucleotide sequence ID" value="NZ_JACHLR010000003.1"/>
</dbReference>
<evidence type="ECO:0000313" key="3">
    <source>
        <dbReference type="EMBL" id="MBB4857712.1"/>
    </source>
</evidence>
<dbReference type="Pfam" id="PF13462">
    <property type="entry name" value="Thioredoxin_4"/>
    <property type="match status" value="1"/>
</dbReference>
<reference evidence="3 4" key="1">
    <citation type="submission" date="2020-08" db="EMBL/GenBank/DDBJ databases">
        <title>Functional genomics of gut bacteria from endangered species of beetles.</title>
        <authorList>
            <person name="Carlos-Shanley C."/>
        </authorList>
    </citation>
    <scope>NUCLEOTIDE SEQUENCE [LARGE SCALE GENOMIC DNA]</scope>
    <source>
        <strain evidence="3 4">S00245</strain>
    </source>
</reference>
<evidence type="ECO:0000259" key="2">
    <source>
        <dbReference type="Pfam" id="PF13462"/>
    </source>
</evidence>
<feature type="chain" id="PRO_5030938477" evidence="1">
    <location>
        <begin position="25"/>
        <end position="233"/>
    </location>
</feature>
<dbReference type="SUPFAM" id="SSF52833">
    <property type="entry name" value="Thioredoxin-like"/>
    <property type="match status" value="1"/>
</dbReference>
<dbReference type="Gene3D" id="3.40.30.10">
    <property type="entry name" value="Glutaredoxin"/>
    <property type="match status" value="1"/>
</dbReference>
<evidence type="ECO:0000313" key="4">
    <source>
        <dbReference type="Proteomes" id="UP000555448"/>
    </source>
</evidence>
<dbReference type="GO" id="GO:0016853">
    <property type="term" value="F:isomerase activity"/>
    <property type="evidence" value="ECO:0007669"/>
    <property type="project" value="UniProtKB-KW"/>
</dbReference>
<evidence type="ECO:0000256" key="1">
    <source>
        <dbReference type="SAM" id="SignalP"/>
    </source>
</evidence>
<dbReference type="AlphaFoldDB" id="A0A7W7K7M2"/>
<name>A0A7W7K7M2_9SPHN</name>